<dbReference type="AlphaFoldDB" id="A0A5N5D415"/>
<comment type="caution">
    <text evidence="1">The sequence shown here is derived from an EMBL/GenBank/DDBJ whole genome shotgun (WGS) entry which is preliminary data.</text>
</comment>
<dbReference type="Proteomes" id="UP000325902">
    <property type="component" value="Unassembled WGS sequence"/>
</dbReference>
<proteinExistence type="predicted"/>
<sequence length="169" mass="19026">MSDYIKASKQVLKTKSKKSPTVSQKWRDFVAEKLGAEEDDEKRSKGQLIVKLNNMSEVDLVSLFISLCKGKVSNPISDILKNPDWEPALKDHMTAFSGSEIDPKGGLEFRKYITDALGLDEDAPLEEEENPLITAINGLAKEMDNLYEMIRPKKARQGKTVDYDEEDSD</sequence>
<protein>
    <submittedName>
        <fullName evidence="1">Uncharacterized protein</fullName>
    </submittedName>
</protein>
<organism evidence="1 2">
    <name type="scientific">Lasiodiplodia theobromae</name>
    <dbReference type="NCBI Taxonomy" id="45133"/>
    <lineage>
        <taxon>Eukaryota</taxon>
        <taxon>Fungi</taxon>
        <taxon>Dikarya</taxon>
        <taxon>Ascomycota</taxon>
        <taxon>Pezizomycotina</taxon>
        <taxon>Dothideomycetes</taxon>
        <taxon>Dothideomycetes incertae sedis</taxon>
        <taxon>Botryosphaeriales</taxon>
        <taxon>Botryosphaeriaceae</taxon>
        <taxon>Lasiodiplodia</taxon>
    </lineage>
</organism>
<accession>A0A5N5D415</accession>
<reference evidence="1 2" key="1">
    <citation type="journal article" date="2019" name="Sci. Rep.">
        <title>A multi-omics analysis of the grapevine pathogen Lasiodiplodia theobromae reveals that temperature affects the expression of virulence- and pathogenicity-related genes.</title>
        <authorList>
            <person name="Felix C."/>
            <person name="Meneses R."/>
            <person name="Goncalves M.F.M."/>
            <person name="Tilleman L."/>
            <person name="Duarte A.S."/>
            <person name="Jorrin-Novo J.V."/>
            <person name="Van de Peer Y."/>
            <person name="Deforce D."/>
            <person name="Van Nieuwerburgh F."/>
            <person name="Esteves A.C."/>
            <person name="Alves A."/>
        </authorList>
    </citation>
    <scope>NUCLEOTIDE SEQUENCE [LARGE SCALE GENOMIC DNA]</scope>
    <source>
        <strain evidence="1 2">LA-SOL3</strain>
    </source>
</reference>
<dbReference type="EMBL" id="VCHE01000078">
    <property type="protein sequence ID" value="KAB2572443.1"/>
    <property type="molecule type" value="Genomic_DNA"/>
</dbReference>
<keyword evidence="2" id="KW-1185">Reference proteome</keyword>
<evidence type="ECO:0000313" key="2">
    <source>
        <dbReference type="Proteomes" id="UP000325902"/>
    </source>
</evidence>
<evidence type="ECO:0000313" key="1">
    <source>
        <dbReference type="EMBL" id="KAB2572443.1"/>
    </source>
</evidence>
<gene>
    <name evidence="1" type="ORF">DBV05_g8911</name>
</gene>
<name>A0A5N5D415_9PEZI</name>